<dbReference type="SUPFAM" id="SSF52743">
    <property type="entry name" value="Subtilisin-like"/>
    <property type="match status" value="1"/>
</dbReference>
<feature type="domain" description="Peptidase S8/S53" evidence="7">
    <location>
        <begin position="421"/>
        <end position="661"/>
    </location>
</feature>
<reference evidence="9 10" key="1">
    <citation type="journal article" date="2021" name="Nat. Commun.">
        <title>Genetic determinants of endophytism in the Arabidopsis root mycobiome.</title>
        <authorList>
            <person name="Mesny F."/>
            <person name="Miyauchi S."/>
            <person name="Thiergart T."/>
            <person name="Pickel B."/>
            <person name="Atanasova L."/>
            <person name="Karlsson M."/>
            <person name="Huettel B."/>
            <person name="Barry K.W."/>
            <person name="Haridas S."/>
            <person name="Chen C."/>
            <person name="Bauer D."/>
            <person name="Andreopoulos W."/>
            <person name="Pangilinan J."/>
            <person name="LaButti K."/>
            <person name="Riley R."/>
            <person name="Lipzen A."/>
            <person name="Clum A."/>
            <person name="Drula E."/>
            <person name="Henrissat B."/>
            <person name="Kohler A."/>
            <person name="Grigoriev I.V."/>
            <person name="Martin F.M."/>
            <person name="Hacquard S."/>
        </authorList>
    </citation>
    <scope>NUCLEOTIDE SEQUENCE [LARGE SCALE GENOMIC DNA]</scope>
    <source>
        <strain evidence="9 10">MPI-CAGE-CH-0241</strain>
    </source>
</reference>
<organism evidence="9 10">
    <name type="scientific">Thelonectria olida</name>
    <dbReference type="NCBI Taxonomy" id="1576542"/>
    <lineage>
        <taxon>Eukaryota</taxon>
        <taxon>Fungi</taxon>
        <taxon>Dikarya</taxon>
        <taxon>Ascomycota</taxon>
        <taxon>Pezizomycotina</taxon>
        <taxon>Sordariomycetes</taxon>
        <taxon>Hypocreomycetidae</taxon>
        <taxon>Hypocreales</taxon>
        <taxon>Nectriaceae</taxon>
        <taxon>Thelonectria</taxon>
    </lineage>
</organism>
<dbReference type="GO" id="GO:0004252">
    <property type="term" value="F:serine-type endopeptidase activity"/>
    <property type="evidence" value="ECO:0007669"/>
    <property type="project" value="UniProtKB-UniRule"/>
</dbReference>
<dbReference type="PANTHER" id="PTHR43399">
    <property type="entry name" value="SUBTILISIN-RELATED"/>
    <property type="match status" value="1"/>
</dbReference>
<dbReference type="InterPro" id="IPR015500">
    <property type="entry name" value="Peptidase_S8_subtilisin-rel"/>
</dbReference>
<keyword evidence="4 5" id="KW-0720">Serine protease</keyword>
<dbReference type="InterPro" id="IPR056002">
    <property type="entry name" value="DUF7580"/>
</dbReference>
<sequence length="718" mass="80686">DICKLAKKAYDCQQVIKIFVRGNQLLDKSNFEDEPDHPEADPTISLSFLLEEGLLKDRYTFPDVHKRILAVTLAQSLLQLYQGPWIQRDWASKHLFFMYETDKVYNIHQPYLSCFLSSEAGYQSDIRDPKHNYPLILSFGRLLMEMEKGESINITKEINKRPSLYKTLKSHFDEWKKEQLTLHYADAVNGCLKFPQWMREHTLNHPGDSQEAACRKVILEKILYPLELEVRNFPETAFGTRDLDLKKKASLPSADAHAQPVHQSLSQNSSAMGQVLLKETCRITTTSLGRSRTNDSKTSSLSAQGNRARPSSGLSKPSSSLGRHPNTRDARTATTSRPRAAVYPTSGRNSLPSTRLLCAQPDTTSRPPRSPSRGPSRNRLTKPVRHCHPRPSSGKQFAKTFLASLDNFRKDYIHRVKGGPRVKIAVLDTGLNDSDANIRLLKRKIRENSRKGENRGYKDPIREKKNFTQGSDHDDDGHGTHVVGLLLTVAPEADVYVGKISSEKTVTIQDQKISAVTLLSVQALRWALNEVEADIISMSFGLDDDSDWDDEMQKAVTDAYAMKKAVFAAASNYGGNKERTYPAKAETVFCIHATDGNGNESEVDPTPLRNCDNFSTLGVAVPCGFSGDEEVFKTGTSYSTPIAAGIAANIMDLADWLQSEEELTLAQRNKLRSYEGMKGVFRLMAPQQRQDYDYVAPWNLWNGKADERTIWGKIKERL</sequence>
<dbReference type="PROSITE" id="PS51892">
    <property type="entry name" value="SUBTILASE"/>
    <property type="match status" value="1"/>
</dbReference>
<feature type="non-terminal residue" evidence="9">
    <location>
        <position position="718"/>
    </location>
</feature>
<feature type="active site" description="Charge relay system" evidence="5">
    <location>
        <position position="478"/>
    </location>
</feature>
<evidence type="ECO:0000256" key="3">
    <source>
        <dbReference type="ARBA" id="ARBA00022801"/>
    </source>
</evidence>
<keyword evidence="2 5" id="KW-0645">Protease</keyword>
<evidence type="ECO:0000256" key="4">
    <source>
        <dbReference type="ARBA" id="ARBA00022825"/>
    </source>
</evidence>
<name>A0A9P9AIH7_9HYPO</name>
<dbReference type="InterPro" id="IPR051048">
    <property type="entry name" value="Peptidase_S8/S53_subtilisin"/>
</dbReference>
<dbReference type="OrthoDB" id="206201at2759"/>
<dbReference type="EMBL" id="JAGPYM010000053">
    <property type="protein sequence ID" value="KAH6871551.1"/>
    <property type="molecule type" value="Genomic_DNA"/>
</dbReference>
<feature type="active site" description="Charge relay system" evidence="5">
    <location>
        <position position="637"/>
    </location>
</feature>
<evidence type="ECO:0000256" key="1">
    <source>
        <dbReference type="ARBA" id="ARBA00011073"/>
    </source>
</evidence>
<feature type="compositionally biased region" description="Basic residues" evidence="6">
    <location>
        <begin position="379"/>
        <end position="389"/>
    </location>
</feature>
<evidence type="ECO:0000313" key="9">
    <source>
        <dbReference type="EMBL" id="KAH6871551.1"/>
    </source>
</evidence>
<keyword evidence="10" id="KW-1185">Reference proteome</keyword>
<keyword evidence="3 5" id="KW-0378">Hydrolase</keyword>
<dbReference type="Pfam" id="PF24476">
    <property type="entry name" value="DUF7580"/>
    <property type="match status" value="1"/>
</dbReference>
<evidence type="ECO:0000259" key="7">
    <source>
        <dbReference type="Pfam" id="PF00082"/>
    </source>
</evidence>
<dbReference type="Gene3D" id="3.40.50.200">
    <property type="entry name" value="Peptidase S8/S53 domain"/>
    <property type="match status" value="1"/>
</dbReference>
<feature type="compositionally biased region" description="Polar residues" evidence="6">
    <location>
        <begin position="286"/>
        <end position="305"/>
    </location>
</feature>
<dbReference type="PRINTS" id="PR00723">
    <property type="entry name" value="SUBTILISIN"/>
</dbReference>
<comment type="similarity">
    <text evidence="1 5">Belongs to the peptidase S8 family.</text>
</comment>
<feature type="region of interest" description="Disordered" evidence="6">
    <location>
        <begin position="449"/>
        <end position="476"/>
    </location>
</feature>
<feature type="compositionally biased region" description="Low complexity" evidence="6">
    <location>
        <begin position="332"/>
        <end position="341"/>
    </location>
</feature>
<dbReference type="CDD" id="cd00306">
    <property type="entry name" value="Peptidases_S8_S53"/>
    <property type="match status" value="1"/>
</dbReference>
<dbReference type="Proteomes" id="UP000777438">
    <property type="component" value="Unassembled WGS sequence"/>
</dbReference>
<feature type="domain" description="DUF7580" evidence="8">
    <location>
        <begin position="1"/>
        <end position="232"/>
    </location>
</feature>
<evidence type="ECO:0000256" key="6">
    <source>
        <dbReference type="SAM" id="MobiDB-lite"/>
    </source>
</evidence>
<comment type="caution">
    <text evidence="9">The sequence shown here is derived from an EMBL/GenBank/DDBJ whole genome shotgun (WGS) entry which is preliminary data.</text>
</comment>
<evidence type="ECO:0000256" key="2">
    <source>
        <dbReference type="ARBA" id="ARBA00022670"/>
    </source>
</evidence>
<dbReference type="InterPro" id="IPR036852">
    <property type="entry name" value="Peptidase_S8/S53_dom_sf"/>
</dbReference>
<dbReference type="GO" id="GO:0006508">
    <property type="term" value="P:proteolysis"/>
    <property type="evidence" value="ECO:0007669"/>
    <property type="project" value="UniProtKB-KW"/>
</dbReference>
<protein>
    <submittedName>
        <fullName evidence="9">Peptidase S8/S53 domain-containing protein</fullName>
    </submittedName>
</protein>
<feature type="region of interest" description="Disordered" evidence="6">
    <location>
        <begin position="286"/>
        <end position="394"/>
    </location>
</feature>
<evidence type="ECO:0000256" key="5">
    <source>
        <dbReference type="PROSITE-ProRule" id="PRU01240"/>
    </source>
</evidence>
<dbReference type="InterPro" id="IPR000209">
    <property type="entry name" value="Peptidase_S8/S53_dom"/>
</dbReference>
<dbReference type="PROSITE" id="PS00138">
    <property type="entry name" value="SUBTILASE_SER"/>
    <property type="match status" value="1"/>
</dbReference>
<evidence type="ECO:0000259" key="8">
    <source>
        <dbReference type="Pfam" id="PF24476"/>
    </source>
</evidence>
<feature type="active site" description="Charge relay system" evidence="5">
    <location>
        <position position="428"/>
    </location>
</feature>
<dbReference type="PANTHER" id="PTHR43399:SF4">
    <property type="entry name" value="CELL WALL-ASSOCIATED PROTEASE"/>
    <property type="match status" value="1"/>
</dbReference>
<accession>A0A9P9AIH7</accession>
<feature type="compositionally biased region" description="Low complexity" evidence="6">
    <location>
        <begin position="365"/>
        <end position="377"/>
    </location>
</feature>
<feature type="compositionally biased region" description="Low complexity" evidence="6">
    <location>
        <begin position="309"/>
        <end position="323"/>
    </location>
</feature>
<dbReference type="InterPro" id="IPR023828">
    <property type="entry name" value="Peptidase_S8_Ser-AS"/>
</dbReference>
<evidence type="ECO:0000313" key="10">
    <source>
        <dbReference type="Proteomes" id="UP000777438"/>
    </source>
</evidence>
<dbReference type="Pfam" id="PF00082">
    <property type="entry name" value="Peptidase_S8"/>
    <property type="match status" value="1"/>
</dbReference>
<gene>
    <name evidence="9" type="ORF">B0T10DRAFT_417283</name>
</gene>
<proteinExistence type="inferred from homology"/>
<dbReference type="AlphaFoldDB" id="A0A9P9AIH7"/>